<dbReference type="InterPro" id="IPR029016">
    <property type="entry name" value="GAF-like_dom_sf"/>
</dbReference>
<evidence type="ECO:0000259" key="4">
    <source>
        <dbReference type="PROSITE" id="PS51077"/>
    </source>
</evidence>
<dbReference type="KEGG" id="har:HEAR2683"/>
<dbReference type="PANTHER" id="PTHR30136">
    <property type="entry name" value="HELIX-TURN-HELIX TRANSCRIPTIONAL REGULATOR, ICLR FAMILY"/>
    <property type="match status" value="1"/>
</dbReference>
<dbReference type="eggNOG" id="COG1414">
    <property type="taxonomic scope" value="Bacteria"/>
</dbReference>
<evidence type="ECO:0000313" key="7">
    <source>
        <dbReference type="Proteomes" id="UP000006697"/>
    </source>
</evidence>
<proteinExistence type="predicted"/>
<evidence type="ECO:0000259" key="5">
    <source>
        <dbReference type="PROSITE" id="PS51078"/>
    </source>
</evidence>
<dbReference type="Proteomes" id="UP000006697">
    <property type="component" value="Chromosome"/>
</dbReference>
<dbReference type="STRING" id="204773.HEAR2683"/>
<dbReference type="EMBL" id="CU207211">
    <property type="protein sequence ID" value="CAL62805.1"/>
    <property type="molecule type" value="Genomic_DNA"/>
</dbReference>
<keyword evidence="7" id="KW-1185">Reference proteome</keyword>
<gene>
    <name evidence="6" type="ordered locus">HEAR2683</name>
</gene>
<dbReference type="PANTHER" id="PTHR30136:SF39">
    <property type="entry name" value="TRANSCRIPTIONAL REGULATORY PROTEIN"/>
    <property type="match status" value="1"/>
</dbReference>
<accession>A4G8G8</accession>
<dbReference type="GO" id="GO:0003677">
    <property type="term" value="F:DNA binding"/>
    <property type="evidence" value="ECO:0007669"/>
    <property type="project" value="UniProtKB-KW"/>
</dbReference>
<dbReference type="PROSITE" id="PS51078">
    <property type="entry name" value="ICLR_ED"/>
    <property type="match status" value="1"/>
</dbReference>
<evidence type="ECO:0000256" key="1">
    <source>
        <dbReference type="ARBA" id="ARBA00023015"/>
    </source>
</evidence>
<feature type="domain" description="HTH iclR-type" evidence="4">
    <location>
        <begin position="17"/>
        <end position="80"/>
    </location>
</feature>
<dbReference type="InterPro" id="IPR036388">
    <property type="entry name" value="WH-like_DNA-bd_sf"/>
</dbReference>
<dbReference type="PROSITE" id="PS51077">
    <property type="entry name" value="HTH_ICLR"/>
    <property type="match status" value="1"/>
</dbReference>
<sequence>MKKAENSQKESESISGTQSIERAARILREIASYSAHGLRLVDLARQLNLKRTTIHRILMCLIREGLVMQHPTTLRYMLGYSLFELGLTAASQFKLREICEPCLERIAKKTGHTAFMTIRSELDAISIARADPDPTKPMDEPAIELGVHRPLGVGAGSLAILISLPDDEIERIVSANARRLGPYGKLTVPLLLQLAREAQETGYSSHDSRMLDGLSGVGILVRNSEGAPLGAISITAKGKILSPEEKREIMTVLNRESRILQNQIHKANIDLEEYSKRFGSHHLIN</sequence>
<dbReference type="Pfam" id="PF09339">
    <property type="entry name" value="HTH_IclR"/>
    <property type="match status" value="1"/>
</dbReference>
<dbReference type="SMART" id="SM00346">
    <property type="entry name" value="HTH_ICLR"/>
    <property type="match status" value="1"/>
</dbReference>
<dbReference type="SUPFAM" id="SSF55781">
    <property type="entry name" value="GAF domain-like"/>
    <property type="match status" value="1"/>
</dbReference>
<dbReference type="GO" id="GO:0003700">
    <property type="term" value="F:DNA-binding transcription factor activity"/>
    <property type="evidence" value="ECO:0007669"/>
    <property type="project" value="TreeGrafter"/>
</dbReference>
<organism evidence="6 7">
    <name type="scientific">Herminiimonas arsenicoxydans</name>
    <dbReference type="NCBI Taxonomy" id="204773"/>
    <lineage>
        <taxon>Bacteria</taxon>
        <taxon>Pseudomonadati</taxon>
        <taxon>Pseudomonadota</taxon>
        <taxon>Betaproteobacteria</taxon>
        <taxon>Burkholderiales</taxon>
        <taxon>Oxalobacteraceae</taxon>
        <taxon>Herminiimonas</taxon>
    </lineage>
</organism>
<dbReference type="InterPro" id="IPR036390">
    <property type="entry name" value="WH_DNA-bd_sf"/>
</dbReference>
<evidence type="ECO:0000313" key="6">
    <source>
        <dbReference type="EMBL" id="CAL62805.1"/>
    </source>
</evidence>
<dbReference type="AlphaFoldDB" id="A4G8G8"/>
<evidence type="ECO:0000256" key="2">
    <source>
        <dbReference type="ARBA" id="ARBA00023125"/>
    </source>
</evidence>
<dbReference type="InterPro" id="IPR005471">
    <property type="entry name" value="Tscrpt_reg_IclR_N"/>
</dbReference>
<dbReference type="Pfam" id="PF01614">
    <property type="entry name" value="IclR_C"/>
    <property type="match status" value="1"/>
</dbReference>
<evidence type="ECO:0000256" key="3">
    <source>
        <dbReference type="ARBA" id="ARBA00023163"/>
    </source>
</evidence>
<name>A4G8G8_HERAR</name>
<reference evidence="6 7" key="1">
    <citation type="journal article" date="2007" name="PLoS Genet.">
        <title>A tale of two oxidation states: bacterial colonization of arsenic-rich environments.</title>
        <authorList>
            <person name="Muller D."/>
            <person name="Medigue C."/>
            <person name="Koechler S."/>
            <person name="Barbe V."/>
            <person name="Barakat M."/>
            <person name="Talla E."/>
            <person name="Bonnefoy V."/>
            <person name="Krin E."/>
            <person name="Arsene-Ploetze F."/>
            <person name="Carapito C."/>
            <person name="Chandler M."/>
            <person name="Cournoyer B."/>
            <person name="Cruveiller S."/>
            <person name="Dossat C."/>
            <person name="Duval S."/>
            <person name="Heymann M."/>
            <person name="Leize E."/>
            <person name="Lieutaud A."/>
            <person name="Lievremont D."/>
            <person name="Makita Y."/>
            <person name="Mangenot S."/>
            <person name="Nitschke W."/>
            <person name="Ortet P."/>
            <person name="Perdrial N."/>
            <person name="Schoepp B."/>
            <person name="Siguier N."/>
            <person name="Simeonova D.D."/>
            <person name="Rouy Z."/>
            <person name="Segurens B."/>
            <person name="Turlin E."/>
            <person name="Vallenet D."/>
            <person name="Van Dorsselaer A."/>
            <person name="Weiss S."/>
            <person name="Weissenbach J."/>
            <person name="Lett M.C."/>
            <person name="Danchin A."/>
            <person name="Bertin P.N."/>
        </authorList>
    </citation>
    <scope>NUCLEOTIDE SEQUENCE [LARGE SCALE GENOMIC DNA]</scope>
    <source>
        <strain evidence="7">ULPAs1</strain>
    </source>
</reference>
<keyword evidence="2" id="KW-0238">DNA-binding</keyword>
<dbReference type="InterPro" id="IPR050707">
    <property type="entry name" value="HTH_MetabolicPath_Reg"/>
</dbReference>
<dbReference type="SUPFAM" id="SSF46785">
    <property type="entry name" value="Winged helix' DNA-binding domain"/>
    <property type="match status" value="1"/>
</dbReference>
<dbReference type="Gene3D" id="1.10.10.10">
    <property type="entry name" value="Winged helix-like DNA-binding domain superfamily/Winged helix DNA-binding domain"/>
    <property type="match status" value="1"/>
</dbReference>
<keyword evidence="1" id="KW-0805">Transcription regulation</keyword>
<dbReference type="Gene3D" id="3.30.450.40">
    <property type="match status" value="1"/>
</dbReference>
<keyword evidence="3" id="KW-0804">Transcription</keyword>
<dbReference type="HOGENOM" id="CLU_062618_4_0_4"/>
<dbReference type="InterPro" id="IPR014757">
    <property type="entry name" value="Tscrpt_reg_IclR_C"/>
</dbReference>
<dbReference type="GO" id="GO:0045892">
    <property type="term" value="P:negative regulation of DNA-templated transcription"/>
    <property type="evidence" value="ECO:0007669"/>
    <property type="project" value="TreeGrafter"/>
</dbReference>
<feature type="domain" description="IclR-ED" evidence="5">
    <location>
        <begin position="81"/>
        <end position="266"/>
    </location>
</feature>
<protein>
    <submittedName>
        <fullName evidence="6">Regulatory proteins IclR family</fullName>
    </submittedName>
</protein>
<dbReference type="OrthoDB" id="9807558at2"/>